<protein>
    <submittedName>
        <fullName evidence="4">Uncharacterized protein</fullName>
    </submittedName>
</protein>
<reference evidence="4 5" key="1">
    <citation type="journal article" date="2021" name="bioRxiv">
        <title>The Gossypium anomalum genome as a resource for cotton improvement and evolutionary analysis of hybrid incompatibility.</title>
        <authorList>
            <person name="Grover C.E."/>
            <person name="Yuan D."/>
            <person name="Arick M.A."/>
            <person name="Miller E.R."/>
            <person name="Hu G."/>
            <person name="Peterson D.G."/>
            <person name="Wendel J.F."/>
            <person name="Udall J.A."/>
        </authorList>
    </citation>
    <scope>NUCLEOTIDE SEQUENCE [LARGE SCALE GENOMIC DNA]</scope>
    <source>
        <strain evidence="4">JFW-Udall</strain>
        <tissue evidence="4">Leaf</tissue>
    </source>
</reference>
<comment type="cofactor">
    <cofactor evidence="1">
        <name>Mg(2+)</name>
        <dbReference type="ChEBI" id="CHEBI:18420"/>
    </cofactor>
</comment>
<sequence length="354" mass="39455">MLKHVTPVSYFNSNNTTKNIRHDDSDIPCYIIVLQLSSSSTISIKSFQNPKSPFFNISSMARALSHIHGNPIFHVPYTPIPTRQCPSQLPCRLFKVTMSSNQSYWTSINADIEAHLKQAIPVREPLSVFEPMNHLTFSAPRSTAPALCVAACELVGGHRDQALPAASALQLMYAASFAHEHLPLTQSSRPKSEIQHLYGPNIELLTGDAMIPFGLELLAVSDDPTQKNSDRVLRVMVEMTRAIGSQGMVHGQYYEVEPYESSYIRQNERVSEKYEGTLHGCAAACGAILGGGSEVEIEKMRRYGVYIGKIQGMIRRDERNSKDLKELVEETRKLATNELRGFNEAKVEAISKLF</sequence>
<keyword evidence="2" id="KW-0479">Metal-binding</keyword>
<dbReference type="Proteomes" id="UP000701853">
    <property type="component" value="Chromosome 1"/>
</dbReference>
<organism evidence="4 5">
    <name type="scientific">Gossypium anomalum</name>
    <dbReference type="NCBI Taxonomy" id="47600"/>
    <lineage>
        <taxon>Eukaryota</taxon>
        <taxon>Viridiplantae</taxon>
        <taxon>Streptophyta</taxon>
        <taxon>Embryophyta</taxon>
        <taxon>Tracheophyta</taxon>
        <taxon>Spermatophyta</taxon>
        <taxon>Magnoliopsida</taxon>
        <taxon>eudicotyledons</taxon>
        <taxon>Gunneridae</taxon>
        <taxon>Pentapetalae</taxon>
        <taxon>rosids</taxon>
        <taxon>malvids</taxon>
        <taxon>Malvales</taxon>
        <taxon>Malvaceae</taxon>
        <taxon>Malvoideae</taxon>
        <taxon>Gossypium</taxon>
    </lineage>
</organism>
<gene>
    <name evidence="4" type="ORF">CXB51_000643</name>
</gene>
<keyword evidence="3" id="KW-0460">Magnesium</keyword>
<evidence type="ECO:0000256" key="3">
    <source>
        <dbReference type="ARBA" id="ARBA00022842"/>
    </source>
</evidence>
<dbReference type="PANTHER" id="PTHR43281:SF6">
    <property type="entry name" value="HETERODIMERIC GERANYLGERANYL PYROPHOSPHATE SYNTHASE SMALL SUBUNIT, CHLOROPLASTIC-LIKE"/>
    <property type="match status" value="1"/>
</dbReference>
<comment type="caution">
    <text evidence="4">The sequence shown here is derived from an EMBL/GenBank/DDBJ whole genome shotgun (WGS) entry which is preliminary data.</text>
</comment>
<dbReference type="OrthoDB" id="1923994at2759"/>
<dbReference type="AlphaFoldDB" id="A0A8J5ZRC9"/>
<proteinExistence type="predicted"/>
<evidence type="ECO:0000256" key="1">
    <source>
        <dbReference type="ARBA" id="ARBA00001946"/>
    </source>
</evidence>
<dbReference type="SUPFAM" id="SSF48576">
    <property type="entry name" value="Terpenoid synthases"/>
    <property type="match status" value="1"/>
</dbReference>
<accession>A0A8J5ZRC9</accession>
<keyword evidence="5" id="KW-1185">Reference proteome</keyword>
<name>A0A8J5ZRC9_9ROSI</name>
<dbReference type="Gene3D" id="1.10.600.10">
    <property type="entry name" value="Farnesyl Diphosphate Synthase"/>
    <property type="match status" value="1"/>
</dbReference>
<dbReference type="PANTHER" id="PTHR43281">
    <property type="entry name" value="FARNESYL DIPHOSPHATE SYNTHASE"/>
    <property type="match status" value="1"/>
</dbReference>
<dbReference type="InterPro" id="IPR008949">
    <property type="entry name" value="Isoprenoid_synthase_dom_sf"/>
</dbReference>
<evidence type="ECO:0000256" key="2">
    <source>
        <dbReference type="ARBA" id="ARBA00022723"/>
    </source>
</evidence>
<evidence type="ECO:0000313" key="5">
    <source>
        <dbReference type="Proteomes" id="UP000701853"/>
    </source>
</evidence>
<dbReference type="EMBL" id="JAHUZN010000001">
    <property type="protein sequence ID" value="KAG8502765.1"/>
    <property type="molecule type" value="Genomic_DNA"/>
</dbReference>
<dbReference type="GO" id="GO:0004659">
    <property type="term" value="F:prenyltransferase activity"/>
    <property type="evidence" value="ECO:0007669"/>
    <property type="project" value="TreeGrafter"/>
</dbReference>
<dbReference type="GO" id="GO:0046872">
    <property type="term" value="F:metal ion binding"/>
    <property type="evidence" value="ECO:0007669"/>
    <property type="project" value="UniProtKB-KW"/>
</dbReference>
<evidence type="ECO:0000313" key="4">
    <source>
        <dbReference type="EMBL" id="KAG8502765.1"/>
    </source>
</evidence>